<name>A0A450SMG1_9GAMM</name>
<organism evidence="2">
    <name type="scientific">Candidatus Kentrum sp. FM</name>
    <dbReference type="NCBI Taxonomy" id="2126340"/>
    <lineage>
        <taxon>Bacteria</taxon>
        <taxon>Pseudomonadati</taxon>
        <taxon>Pseudomonadota</taxon>
        <taxon>Gammaproteobacteria</taxon>
        <taxon>Candidatus Kentrum</taxon>
    </lineage>
</organism>
<sequence length="72" mass="8214">MNAMQSLEGRINALIRAYDMLHQENQALREQQADLMTERATLIEKLELARVRVEAMVAQLKSMETGSVEIKP</sequence>
<evidence type="ECO:0000313" key="2">
    <source>
        <dbReference type="EMBL" id="VFJ54883.1"/>
    </source>
</evidence>
<reference evidence="2" key="1">
    <citation type="submission" date="2019-02" db="EMBL/GenBank/DDBJ databases">
        <authorList>
            <person name="Gruber-Vodicka R. H."/>
            <person name="Seah K. B. B."/>
        </authorList>
    </citation>
    <scope>NUCLEOTIDE SEQUENCE</scope>
    <source>
        <strain evidence="2">BECK_BZ163</strain>
    </source>
</reference>
<protein>
    <submittedName>
        <fullName evidence="2">Cell division protein ZapB</fullName>
    </submittedName>
</protein>
<keyword evidence="2" id="KW-0132">Cell division</keyword>
<keyword evidence="2" id="KW-0131">Cell cycle</keyword>
<gene>
    <name evidence="2" type="ORF">BECKFM1743A_GA0114220_101383</name>
</gene>
<dbReference type="NCBIfam" id="TIGR02449">
    <property type="entry name" value="TIGR02449 family protein"/>
    <property type="match status" value="1"/>
</dbReference>
<proteinExistence type="predicted"/>
<dbReference type="GO" id="GO:0051301">
    <property type="term" value="P:cell division"/>
    <property type="evidence" value="ECO:0007669"/>
    <property type="project" value="UniProtKB-KW"/>
</dbReference>
<accession>A0A450SMG1</accession>
<dbReference type="InterPro" id="IPR012662">
    <property type="entry name" value="CHP02449"/>
</dbReference>
<feature type="coiled-coil region" evidence="1">
    <location>
        <begin position="4"/>
        <end position="63"/>
    </location>
</feature>
<dbReference type="AlphaFoldDB" id="A0A450SMG1"/>
<dbReference type="EMBL" id="CAADEZ010000138">
    <property type="protein sequence ID" value="VFJ54883.1"/>
    <property type="molecule type" value="Genomic_DNA"/>
</dbReference>
<keyword evidence="1" id="KW-0175">Coiled coil</keyword>
<evidence type="ECO:0000256" key="1">
    <source>
        <dbReference type="SAM" id="Coils"/>
    </source>
</evidence>